<dbReference type="InterPro" id="IPR023394">
    <property type="entry name" value="Sec7_C_sf"/>
</dbReference>
<dbReference type="SUPFAM" id="SSF48371">
    <property type="entry name" value="ARM repeat"/>
    <property type="match status" value="2"/>
</dbReference>
<dbReference type="FunFam" id="1.10.1000.11:FF:000003">
    <property type="entry name" value="Brefeldin A-inhibited guanine nucleotide-exchange protein 1"/>
    <property type="match status" value="1"/>
</dbReference>
<feature type="compositionally biased region" description="Low complexity" evidence="7">
    <location>
        <begin position="1438"/>
        <end position="1449"/>
    </location>
</feature>
<dbReference type="InParanoid" id="A9V7D1"/>
<feature type="domain" description="SEC7" evidence="8">
    <location>
        <begin position="610"/>
        <end position="800"/>
    </location>
</feature>
<dbReference type="EMBL" id="CH991565">
    <property type="protein sequence ID" value="EDQ86494.1"/>
    <property type="molecule type" value="Genomic_DNA"/>
</dbReference>
<dbReference type="FunFam" id="1.10.220.20:FF:000002">
    <property type="entry name" value="Brefeldin A-inhibited guanine nucleotide-exchange protein 1"/>
    <property type="match status" value="1"/>
</dbReference>
<evidence type="ECO:0000313" key="10">
    <source>
        <dbReference type="Proteomes" id="UP000001357"/>
    </source>
</evidence>
<protein>
    <recommendedName>
        <fullName evidence="8">SEC7 domain-containing protein</fullName>
    </recommendedName>
</protein>
<dbReference type="Pfam" id="PF09324">
    <property type="entry name" value="Sec7-like_HDS"/>
    <property type="match status" value="1"/>
</dbReference>
<evidence type="ECO:0000313" key="9">
    <source>
        <dbReference type="EMBL" id="EDQ86494.1"/>
    </source>
</evidence>
<dbReference type="OMA" id="EVMCAYI"/>
<accession>A9V7D1</accession>
<evidence type="ECO:0000256" key="7">
    <source>
        <dbReference type="SAM" id="MobiDB-lite"/>
    </source>
</evidence>
<keyword evidence="6" id="KW-0472">Membrane</keyword>
<keyword evidence="4" id="KW-0963">Cytoplasm</keyword>
<dbReference type="CDD" id="cd00171">
    <property type="entry name" value="Sec7"/>
    <property type="match status" value="1"/>
</dbReference>
<dbReference type="Proteomes" id="UP000001357">
    <property type="component" value="Unassembled WGS sequence"/>
</dbReference>
<comment type="subcellular location">
    <subcellularLocation>
        <location evidence="2">Cytoplasm</location>
    </subcellularLocation>
    <subcellularLocation>
        <location evidence="1">Membrane</location>
    </subcellularLocation>
</comment>
<evidence type="ECO:0000256" key="4">
    <source>
        <dbReference type="ARBA" id="ARBA00022490"/>
    </source>
</evidence>
<evidence type="ECO:0000256" key="3">
    <source>
        <dbReference type="ARBA" id="ARBA00022448"/>
    </source>
</evidence>
<dbReference type="KEGG" id="mbr:MONBRDRAFT_33770"/>
<gene>
    <name evidence="9" type="ORF">MONBRDRAFT_33770</name>
</gene>
<dbReference type="eggNOG" id="KOG0929">
    <property type="taxonomic scope" value="Eukaryota"/>
</dbReference>
<feature type="region of interest" description="Disordered" evidence="7">
    <location>
        <begin position="71"/>
        <end position="90"/>
    </location>
</feature>
<name>A9V7D1_MONBE</name>
<evidence type="ECO:0000256" key="5">
    <source>
        <dbReference type="ARBA" id="ARBA00022927"/>
    </source>
</evidence>
<proteinExistence type="predicted"/>
<keyword evidence="5" id="KW-0653">Protein transport</keyword>
<organism evidence="9 10">
    <name type="scientific">Monosiga brevicollis</name>
    <name type="common">Choanoflagellate</name>
    <dbReference type="NCBI Taxonomy" id="81824"/>
    <lineage>
        <taxon>Eukaryota</taxon>
        <taxon>Choanoflagellata</taxon>
        <taxon>Craspedida</taxon>
        <taxon>Salpingoecidae</taxon>
        <taxon>Monosiga</taxon>
    </lineage>
</organism>
<dbReference type="InterPro" id="IPR046455">
    <property type="entry name" value="Sec7/BIG1-like_C"/>
</dbReference>
<keyword evidence="10" id="KW-1185">Reference proteome</keyword>
<dbReference type="InterPro" id="IPR015403">
    <property type="entry name" value="Mon2/Sec7/BIG1-like_HDS"/>
</dbReference>
<dbReference type="InterPro" id="IPR032629">
    <property type="entry name" value="DCB_dom"/>
</dbReference>
<dbReference type="InterPro" id="IPR016024">
    <property type="entry name" value="ARM-type_fold"/>
</dbReference>
<dbReference type="Pfam" id="PF16213">
    <property type="entry name" value="DCB"/>
    <property type="match status" value="1"/>
</dbReference>
<feature type="region of interest" description="Disordered" evidence="7">
    <location>
        <begin position="1480"/>
        <end position="1512"/>
    </location>
</feature>
<dbReference type="Pfam" id="PF12783">
    <property type="entry name" value="Sec7-like_HUS"/>
    <property type="match status" value="1"/>
</dbReference>
<feature type="compositionally biased region" description="Low complexity" evidence="7">
    <location>
        <begin position="1497"/>
        <end position="1512"/>
    </location>
</feature>
<dbReference type="PANTHER" id="PTHR10663:SF375">
    <property type="entry name" value="LD29171P"/>
    <property type="match status" value="1"/>
</dbReference>
<evidence type="ECO:0000256" key="6">
    <source>
        <dbReference type="ARBA" id="ARBA00023136"/>
    </source>
</evidence>
<dbReference type="GeneID" id="5893902"/>
<sequence>MAVDLIERAACSSPSAPTPATKLLQSGPLARGLFLARALQKILAEKDTKRSQNTPLREACEAALEQVSEKLKASGQSADENVDADTPMPPPGDDLVMVAADKYFTPFRLACECKSAKVTRTALDCLQKMMAYGHINSHMMAEVEGFPDAMRLVDLVVETICKCFVGEATDESVQLQIIKALLTAVTSNVCDIHEGTLLRAVRTCYNIYLTSRSAVNQTTAKATLTQMINVIFRRMEDVSDDIRAFLKNNKAGATSVKDADETTTDDMATAIMTAPDTHSAAAENGATPAAQPEAAGVVDGAAVEAKTEALAVVQRVVSDIVERAINPPGSPTDEADQSDKTEPAALGRQGSERALQDPRYGHVYRKDAFLVLRSMCKLSMKDLPAKEIDAKSHELRSKILSLELQLAILQSAGDWFRQDPLFIDGIKQYLCVALSKNGVSHVPEVFELALAIFMMLLTKFKQYLKMQIEVFLKDILFSMLETSLSSFRHKWLVVVTLSKIARDKQTVIDLYLNYDCDEYLANVLERMINNLSRVAQGRASSELGASPQQESNMKVKGVECLASLMRCLDEWSRPLFATDDDSRSEADAVSESDADAADSAARAQADEALQFAERKQKKAQREAGITLFNNKPRKGIKYLIENHFLEDTDDAIAEFLHSEERLDRTAIGEYLGEGDARCIRVMHRYIDLIDFSRHPEFLSSLRFFLGSFRLPGESQKIDRLMEKFAARYYELHKAQGVFASADAAYVLAFSVIMLTTDLHSSKVKNKITKEGFLNMTRGINDNRDLPRDFVEGIFDDIAREEIKLKGKSGNQRSYGSELQNATPRVRAQLYHEERKNLEASAEEAMTKAHAGRTDSEFLTATQSEHVKPLFQTVWTSLMAGFTVPLNESNDTHVIDECLLGLRLCIHIACIFDLQLEREAFVPALAKFTNLNNFAEIRPKNVEAVRCILDVGIHEGDYLGASWKDILTCVSQLELAQLTGSSNRRRSEYLSETASQDIVVAADKIFTSSKKLDGKAVVEFVRALCEVSIEELTQHTPPRMYSLTKTVEIAYYNMERIRLEWAHIWAIMGEYFNRVGCMTNEDVAFFAVDSLRQLSIKFLEKGELANYSFQKDFLRPFEYIMSHNKSVKLRDMVVRCVANMVQSKANNIRSGWKNMFFVFSLAASDSDQNIVNLAFTTTKHIFENYFSKTNDHRASLIAASFMDAVNCLSEFACNSHFPELSMDAIRQLRLCASAVADMPELFTNPQEEAEPEPQIWVRGWFPVLFGLSRIIDRCKLDVRTRALTVMFEIMKTYGEQFLAQWWTDLFRVVFRIFDGKKLHGMTTAQERNEWMSTTCTHALRSIVDVVSQFFDTLQECVLPDLLKLLEWSILQESEQLARTGAECLHILVMSNGFNFTDASWSAICDCLKSLFTNTKPVELIEFGAEQQRRARERAEQKQRVQQKQQASEAQNSSDANGKPKGPRPSGDVGGVEQVQAVVAEGGADTKSTAEQSSSKTEAGGAPADKSAKPAKGGAALLAEAADDADATPLPKRAAQPQPNQQALFSKIIIKCVVQLELIQTVEWIVLSSTRPESEAPVKRRLHVPSLSQEGNQTALNRGRYEQEGKALAMPLDQAGEMFACLTSERLLILLGCLVESYQFAHDFNANDDLRTALWEAGFMRNRSKPNLLKQETTALSCSLRILFRLYETEDRREIWPEVEERINEMCSYTLKWYLAHVGPDTREIWLPIINLILREMLAMSDERFQEHAARHFSSVIECVTVACDSSLGVNAVFLAAFFSRCGRFKIL</sequence>
<evidence type="ECO:0000256" key="2">
    <source>
        <dbReference type="ARBA" id="ARBA00004496"/>
    </source>
</evidence>
<dbReference type="SMART" id="SM00222">
    <property type="entry name" value="Sec7"/>
    <property type="match status" value="1"/>
</dbReference>
<reference evidence="9 10" key="1">
    <citation type="journal article" date="2008" name="Nature">
        <title>The genome of the choanoflagellate Monosiga brevicollis and the origin of metazoans.</title>
        <authorList>
            <consortium name="JGI Sequencing"/>
            <person name="King N."/>
            <person name="Westbrook M.J."/>
            <person name="Young S.L."/>
            <person name="Kuo A."/>
            <person name="Abedin M."/>
            <person name="Chapman J."/>
            <person name="Fairclough S."/>
            <person name="Hellsten U."/>
            <person name="Isogai Y."/>
            <person name="Letunic I."/>
            <person name="Marr M."/>
            <person name="Pincus D."/>
            <person name="Putnam N."/>
            <person name="Rokas A."/>
            <person name="Wright K.J."/>
            <person name="Zuzow R."/>
            <person name="Dirks W."/>
            <person name="Good M."/>
            <person name="Goodstein D."/>
            <person name="Lemons D."/>
            <person name="Li W."/>
            <person name="Lyons J.B."/>
            <person name="Morris A."/>
            <person name="Nichols S."/>
            <person name="Richter D.J."/>
            <person name="Salamov A."/>
            <person name="Bork P."/>
            <person name="Lim W.A."/>
            <person name="Manning G."/>
            <person name="Miller W.T."/>
            <person name="McGinnis W."/>
            <person name="Shapiro H."/>
            <person name="Tjian R."/>
            <person name="Grigoriev I.V."/>
            <person name="Rokhsar D."/>
        </authorList>
    </citation>
    <scope>NUCLEOTIDE SEQUENCE [LARGE SCALE GENOMIC DNA]</scope>
    <source>
        <strain evidence="10">MX1 / ATCC 50154</strain>
    </source>
</reference>
<dbReference type="GO" id="GO:0005085">
    <property type="term" value="F:guanyl-nucleotide exchange factor activity"/>
    <property type="evidence" value="ECO:0000318"/>
    <property type="project" value="GO_Central"/>
</dbReference>
<dbReference type="PROSITE" id="PS50190">
    <property type="entry name" value="SEC7"/>
    <property type="match status" value="1"/>
</dbReference>
<dbReference type="Pfam" id="PF20252">
    <property type="entry name" value="BIG2_C"/>
    <property type="match status" value="1"/>
</dbReference>
<dbReference type="InterPro" id="IPR032691">
    <property type="entry name" value="Mon2/Sec7/BIG1-like_HUS"/>
</dbReference>
<dbReference type="InterPro" id="IPR035999">
    <property type="entry name" value="Sec7_dom_sf"/>
</dbReference>
<evidence type="ECO:0000259" key="8">
    <source>
        <dbReference type="PROSITE" id="PS50190"/>
    </source>
</evidence>
<dbReference type="Pfam" id="PF01369">
    <property type="entry name" value="Sec7"/>
    <property type="match status" value="1"/>
</dbReference>
<dbReference type="GO" id="GO:0005737">
    <property type="term" value="C:cytoplasm"/>
    <property type="evidence" value="ECO:0007669"/>
    <property type="project" value="UniProtKB-SubCell"/>
</dbReference>
<dbReference type="GO" id="GO:0032012">
    <property type="term" value="P:regulation of ARF protein signal transduction"/>
    <property type="evidence" value="ECO:0007669"/>
    <property type="project" value="InterPro"/>
</dbReference>
<evidence type="ECO:0000256" key="1">
    <source>
        <dbReference type="ARBA" id="ARBA00004370"/>
    </source>
</evidence>
<feature type="compositionally biased region" description="Polar residues" evidence="7">
    <location>
        <begin position="1484"/>
        <end position="1495"/>
    </location>
</feature>
<feature type="region of interest" description="Disordered" evidence="7">
    <location>
        <begin position="323"/>
        <end position="353"/>
    </location>
</feature>
<dbReference type="RefSeq" id="XP_001748607.1">
    <property type="nucleotide sequence ID" value="XM_001748555.1"/>
</dbReference>
<keyword evidence="3" id="KW-0813">Transport</keyword>
<dbReference type="GO" id="GO:0016020">
    <property type="term" value="C:membrane"/>
    <property type="evidence" value="ECO:0007669"/>
    <property type="project" value="UniProtKB-SubCell"/>
</dbReference>
<dbReference type="PANTHER" id="PTHR10663">
    <property type="entry name" value="GUANYL-NUCLEOTIDE EXCHANGE FACTOR"/>
    <property type="match status" value="1"/>
</dbReference>
<dbReference type="Gene3D" id="1.10.220.20">
    <property type="match status" value="1"/>
</dbReference>
<dbReference type="Gene3D" id="1.10.1000.11">
    <property type="entry name" value="Arf Nucleotide-binding Site Opener,domain 2"/>
    <property type="match status" value="1"/>
</dbReference>
<dbReference type="GO" id="GO:0015031">
    <property type="term" value="P:protein transport"/>
    <property type="evidence" value="ECO:0007669"/>
    <property type="project" value="UniProtKB-KW"/>
</dbReference>
<dbReference type="InterPro" id="IPR000904">
    <property type="entry name" value="Sec7_dom"/>
</dbReference>
<dbReference type="STRING" id="81824.A9V7D1"/>
<dbReference type="FunCoup" id="A9V7D1">
    <property type="interactions" value="1948"/>
</dbReference>
<feature type="region of interest" description="Disordered" evidence="7">
    <location>
        <begin position="1429"/>
        <end position="1468"/>
    </location>
</feature>
<dbReference type="SUPFAM" id="SSF48425">
    <property type="entry name" value="Sec7 domain"/>
    <property type="match status" value="1"/>
</dbReference>